<reference evidence="5 6" key="1">
    <citation type="submission" date="2020-01" db="EMBL/GenBank/DDBJ databases">
        <authorList>
            <consortium name="DOE Joint Genome Institute"/>
            <person name="Haridas S."/>
            <person name="Albert R."/>
            <person name="Binder M."/>
            <person name="Bloem J."/>
            <person name="Labutti K."/>
            <person name="Salamov A."/>
            <person name="Andreopoulos B."/>
            <person name="Baker S.E."/>
            <person name="Barry K."/>
            <person name="Bills G."/>
            <person name="Bluhm B.H."/>
            <person name="Cannon C."/>
            <person name="Castanera R."/>
            <person name="Culley D.E."/>
            <person name="Daum C."/>
            <person name="Ezra D."/>
            <person name="Gonzalez J.B."/>
            <person name="Henrissat B."/>
            <person name="Kuo A."/>
            <person name="Liang C."/>
            <person name="Lipzen A."/>
            <person name="Lutzoni F."/>
            <person name="Magnuson J."/>
            <person name="Mondo S."/>
            <person name="Nolan M."/>
            <person name="Ohm R."/>
            <person name="Pangilinan J."/>
            <person name="Park H.-J.H."/>
            <person name="Ramirez L."/>
            <person name="Alfaro M."/>
            <person name="Sun H."/>
            <person name="Tritt A."/>
            <person name="Yoshinaga Y."/>
            <person name="Zwiers L.-H.L."/>
            <person name="Turgeon B.G."/>
            <person name="Goodwin S.B."/>
            <person name="Spatafora J.W."/>
            <person name="Crous P.W."/>
            <person name="Grigoriev I.V."/>
        </authorList>
    </citation>
    <scope>NUCLEOTIDE SEQUENCE [LARGE SCALE GENOMIC DNA]</scope>
    <source>
        <strain evidence="5 6">CBS 611.86</strain>
    </source>
</reference>
<dbReference type="Gene3D" id="1.25.40.20">
    <property type="entry name" value="Ankyrin repeat-containing domain"/>
    <property type="match status" value="5"/>
</dbReference>
<comment type="caution">
    <text evidence="5">The sequence shown here is derived from an EMBL/GenBank/DDBJ whole genome shotgun (WGS) entry which is preliminary data.</text>
</comment>
<dbReference type="EMBL" id="JAADJZ010000009">
    <property type="protein sequence ID" value="KAF2872303.1"/>
    <property type="molecule type" value="Genomic_DNA"/>
</dbReference>
<name>A0A7C8MCZ7_9PLEO</name>
<keyword evidence="2 3" id="KW-0040">ANK repeat</keyword>
<dbReference type="SUPFAM" id="SSF48403">
    <property type="entry name" value="Ankyrin repeat"/>
    <property type="match status" value="2"/>
</dbReference>
<dbReference type="InterPro" id="IPR002110">
    <property type="entry name" value="Ankyrin_rpt"/>
</dbReference>
<feature type="repeat" description="ANK" evidence="3">
    <location>
        <begin position="364"/>
        <end position="396"/>
    </location>
</feature>
<feature type="region of interest" description="Disordered" evidence="4">
    <location>
        <begin position="197"/>
        <end position="229"/>
    </location>
</feature>
<evidence type="ECO:0000256" key="1">
    <source>
        <dbReference type="ARBA" id="ARBA00022737"/>
    </source>
</evidence>
<gene>
    <name evidence="5" type="ORF">BDV95DRAFT_605931</name>
</gene>
<dbReference type="InterPro" id="IPR036770">
    <property type="entry name" value="Ankyrin_rpt-contain_sf"/>
</dbReference>
<dbReference type="PANTHER" id="PTHR24198">
    <property type="entry name" value="ANKYRIN REPEAT AND PROTEIN KINASE DOMAIN-CONTAINING PROTEIN"/>
    <property type="match status" value="1"/>
</dbReference>
<dbReference type="PROSITE" id="PS50088">
    <property type="entry name" value="ANK_REPEAT"/>
    <property type="match status" value="5"/>
</dbReference>
<feature type="repeat" description="ANK" evidence="3">
    <location>
        <begin position="330"/>
        <end position="362"/>
    </location>
</feature>
<dbReference type="Pfam" id="PF12796">
    <property type="entry name" value="Ank_2"/>
    <property type="match status" value="2"/>
</dbReference>
<feature type="region of interest" description="Disordered" evidence="4">
    <location>
        <begin position="1418"/>
        <end position="1459"/>
    </location>
</feature>
<evidence type="ECO:0000256" key="3">
    <source>
        <dbReference type="PROSITE-ProRule" id="PRU00023"/>
    </source>
</evidence>
<evidence type="ECO:0000256" key="2">
    <source>
        <dbReference type="ARBA" id="ARBA00023043"/>
    </source>
</evidence>
<feature type="repeat" description="ANK" evidence="3">
    <location>
        <begin position="905"/>
        <end position="943"/>
    </location>
</feature>
<evidence type="ECO:0000256" key="4">
    <source>
        <dbReference type="SAM" id="MobiDB-lite"/>
    </source>
</evidence>
<sequence length="1459" mass="162052">MVDRDIISYVEHTLQSSSISDEDRKSIRDTVPSNANGLFLYAKLAMDAFLEPGAFTRIPEILQKLPADLHDMYTTLLQKHARRSGVPDDIQLLILQWATHATRPLRLLELAEMLNSTCQSHIERDLKAMKDLVRAAAGPLLEILPDETISVIHHSFTEYLKCVTRLEGDGGYPILRFGPTHGRLALACLVYLRSSHPTPASVDKSCDDDSDSDYEPSNPWISPKSPKTRREERQLRLKYPFFAYAAANWHVHVTRSTAGGYPQTEINGAINQFLGSALHRKSWLKIHWTEIRRRRKGITLLHIAARYGLTEYARVLVDKADASLHVGDAKGWTPLWWAAAYGHGDIIRLLAQTGVDPDAVEGDTGLKPLHEAVRENHLDAIRALLEAGVDPLTKRTREDARRRCGTSAREAGRTPLMHVCHRGHLEALDVFIPFLTDIYTVHRALVWSAEEGRTKLLDGLWRQLLELGVDPNQGNYQGRTALHVLAASQPGENTGCWDLVLAETRNVDQEDNHGLTALHFAVTVSIDYVLRLLAAGFLLEILTSRQKEAIDAPDERGHTPLYYACRYGMPETVRLLLDARADATHHHLFDAVATFEDEEKMWHLPRPTAYTDSNGFASGLTIDDQFRLAMQSDDIQTQRLEEIVDMLVDSGCDASRVDEIIQAGWVSGGVEGEDAAHAYTLTCLMRARERWSAAVNAYLDRRIAFGESAAEESRPKSPLDYGVLNNYTGSVLERQEGQSYTTEGLLQQRQYDTVERLHTASADLSVEEDEEDEYDYGDEADHMLVTLRILVANGFDVLLDKIGTHEMSRELEDGKCHAFDKEKIVPHEDESQVYHTSLLFTAVHRTHPNMQVVRLLVEKFHVDVNGRQPDAVLHFVAQGHQWWHVALALPYLVSHGADVNVRDEYGETPLHVAIRPDRAGHLFQKDAARALIACGADVNAVDEDGTSCLARAIHDMALVQLLVDNGAVPKADVMFQAINAKKMDLVQALLASGVDSNMRRERCSTVEPCTEHLYEEYMLYVAAARYKTDRRDSHDPKELQRVYTRLVETLLAHGADPYAPFKRKNDHYTGGKHVEHVDIEHGALLVGKSSAESEFEDSTVLHALIQEGGLVYPMLQMPGFDPNRRDANGLTILHVACYNSYSLDAPIHALFTIEHREELDECEATTTAPSFLDHAFARGADPLARDNAGRNILHHLLHASSDYAHRPDDCRRSIVTLTRLANAYPALINQADIHGRTPLHAALRHAVLHCDTAPADALLTAGADPFAVDAAGHSALHILAYRVLGSAPVRALAQTLMRCGVDINARNARGEPPLFNLVKTLPAPAHVWVPRSPRAENVRLAAALALFEAAGAQLGARDGRGRGVLHVVAAGRARRRVQWFKVLVGKGCDPKDEDAEKRWALDVAAACRNKAILAIFEKDGGEQDDMEIGTDDGDEGGGGEDSSGLWHSEGSEEPDRDSD</sequence>
<dbReference type="Pfam" id="PF00023">
    <property type="entry name" value="Ank"/>
    <property type="match status" value="1"/>
</dbReference>
<protein>
    <submittedName>
        <fullName evidence="5">Ankyrin repeat-containing domain protein</fullName>
    </submittedName>
</protein>
<proteinExistence type="predicted"/>
<organism evidence="5 6">
    <name type="scientific">Massariosphaeria phaeospora</name>
    <dbReference type="NCBI Taxonomy" id="100035"/>
    <lineage>
        <taxon>Eukaryota</taxon>
        <taxon>Fungi</taxon>
        <taxon>Dikarya</taxon>
        <taxon>Ascomycota</taxon>
        <taxon>Pezizomycotina</taxon>
        <taxon>Dothideomycetes</taxon>
        <taxon>Pleosporomycetidae</taxon>
        <taxon>Pleosporales</taxon>
        <taxon>Pleosporales incertae sedis</taxon>
        <taxon>Massariosphaeria</taxon>
    </lineage>
</organism>
<keyword evidence="6" id="KW-1185">Reference proteome</keyword>
<feature type="compositionally biased region" description="Acidic residues" evidence="4">
    <location>
        <begin position="1422"/>
        <end position="1438"/>
    </location>
</feature>
<evidence type="ECO:0000313" key="5">
    <source>
        <dbReference type="EMBL" id="KAF2872303.1"/>
    </source>
</evidence>
<dbReference type="SMART" id="SM00248">
    <property type="entry name" value="ANK"/>
    <property type="match status" value="15"/>
</dbReference>
<feature type="repeat" description="ANK" evidence="3">
    <location>
        <begin position="556"/>
        <end position="588"/>
    </location>
</feature>
<accession>A0A7C8MCZ7</accession>
<keyword evidence="1" id="KW-0677">Repeat</keyword>
<feature type="repeat" description="ANK" evidence="3">
    <location>
        <begin position="1234"/>
        <end position="1270"/>
    </location>
</feature>
<dbReference type="PROSITE" id="PS50297">
    <property type="entry name" value="ANK_REP_REGION"/>
    <property type="match status" value="4"/>
</dbReference>
<evidence type="ECO:0000313" key="6">
    <source>
        <dbReference type="Proteomes" id="UP000481861"/>
    </source>
</evidence>
<dbReference type="OrthoDB" id="21416at2759"/>
<dbReference type="PANTHER" id="PTHR24198:SF165">
    <property type="entry name" value="ANKYRIN REPEAT-CONTAINING PROTEIN-RELATED"/>
    <property type="match status" value="1"/>
</dbReference>
<dbReference type="Proteomes" id="UP000481861">
    <property type="component" value="Unassembled WGS sequence"/>
</dbReference>